<dbReference type="Proteomes" id="UP001055303">
    <property type="component" value="Unassembled WGS sequence"/>
</dbReference>
<gene>
    <name evidence="2" type="ORF">IFDJLNFL_4616</name>
    <name evidence="3" type="ORF">MTDSW087_04913</name>
</gene>
<feature type="domain" description="DUF5983" evidence="1">
    <location>
        <begin position="63"/>
        <end position="150"/>
    </location>
</feature>
<dbReference type="EMBL" id="BPQI01000164">
    <property type="protein sequence ID" value="GJD58693.1"/>
    <property type="molecule type" value="Genomic_DNA"/>
</dbReference>
<dbReference type="InterPro" id="IPR046025">
    <property type="entry name" value="DUF5983"/>
</dbReference>
<evidence type="ECO:0000313" key="2">
    <source>
        <dbReference type="EMBL" id="GJD58693.1"/>
    </source>
</evidence>
<dbReference type="EMBL" id="CABFVH010000048">
    <property type="protein sequence ID" value="VUF15178.1"/>
    <property type="molecule type" value="Genomic_DNA"/>
</dbReference>
<reference evidence="2" key="3">
    <citation type="submission" date="2021-08" db="EMBL/GenBank/DDBJ databases">
        <authorList>
            <person name="Tani A."/>
            <person name="Ola A."/>
            <person name="Ogura Y."/>
            <person name="Katsura K."/>
            <person name="Hayashi T."/>
        </authorList>
    </citation>
    <scope>NUCLEOTIDE SEQUENCE</scope>
    <source>
        <strain evidence="2">DSM 22415</strain>
    </source>
</reference>
<name>A0A564G5F2_9HYPH</name>
<keyword evidence="5" id="KW-1185">Reference proteome</keyword>
<evidence type="ECO:0000259" key="1">
    <source>
        <dbReference type="Pfam" id="PF19419"/>
    </source>
</evidence>
<evidence type="ECO:0000313" key="5">
    <source>
        <dbReference type="Proteomes" id="UP001055303"/>
    </source>
</evidence>
<organism evidence="3 4">
    <name type="scientific">Methylobacterium dankookense</name>
    <dbReference type="NCBI Taxonomy" id="560405"/>
    <lineage>
        <taxon>Bacteria</taxon>
        <taxon>Pseudomonadati</taxon>
        <taxon>Pseudomonadota</taxon>
        <taxon>Alphaproteobacteria</taxon>
        <taxon>Hyphomicrobiales</taxon>
        <taxon>Methylobacteriaceae</taxon>
        <taxon>Methylobacterium</taxon>
    </lineage>
</organism>
<dbReference type="AlphaFoldDB" id="A0A564G5F2"/>
<proteinExistence type="predicted"/>
<dbReference type="RefSeq" id="WP_144767543.1">
    <property type="nucleotide sequence ID" value="NZ_BPQI01000164.1"/>
</dbReference>
<dbReference type="Pfam" id="PF19419">
    <property type="entry name" value="DUF5983"/>
    <property type="match status" value="1"/>
</dbReference>
<protein>
    <recommendedName>
        <fullName evidence="1">DUF5983 domain-containing protein</fullName>
    </recommendedName>
</protein>
<reference evidence="2" key="2">
    <citation type="journal article" date="2021" name="Front. Microbiol.">
        <title>Comprehensive Comparative Genomics and Phenotyping of Methylobacterium Species.</title>
        <authorList>
            <person name="Alessa O."/>
            <person name="Ogura Y."/>
            <person name="Fujitani Y."/>
            <person name="Takami H."/>
            <person name="Hayashi T."/>
            <person name="Sahin N."/>
            <person name="Tani A."/>
        </authorList>
    </citation>
    <scope>NUCLEOTIDE SEQUENCE</scope>
    <source>
        <strain evidence="2">DSM 22415</strain>
    </source>
</reference>
<dbReference type="OrthoDB" id="7274689at2"/>
<sequence>MITLTIDDSTRRLLEHALGRLIPKDAPGSGCEIQLPCGRYTAAQLTDAYDAVADAHHKPLRPFLDISTAHLRPETRELWRDCLDAESFPGTVLIGAFGWLMHVPTDNEGWDYRLGTELPAIFDYARAAGADYIMFDPDADAVTGLEVFEDEDEGCPVGDPDCLSGDGDCHDACEAPAEAPFSPEEDAFVRALEVQHYDAGDIARMTSRRFGHQRTRSAIAVRLAELAIGEAVHG</sequence>
<reference evidence="3 4" key="1">
    <citation type="submission" date="2019-06" db="EMBL/GenBank/DDBJ databases">
        <authorList>
            <person name="Rodrigo-Torres L."/>
            <person name="Arahal R. D."/>
            <person name="Lucena T."/>
        </authorList>
    </citation>
    <scope>NUCLEOTIDE SEQUENCE [LARGE SCALE GENOMIC DNA]</scope>
    <source>
        <strain evidence="3 4">SW08-7</strain>
    </source>
</reference>
<evidence type="ECO:0000313" key="3">
    <source>
        <dbReference type="EMBL" id="VUF15178.1"/>
    </source>
</evidence>
<dbReference type="Proteomes" id="UP000401717">
    <property type="component" value="Unassembled WGS sequence"/>
</dbReference>
<accession>A0A564G5F2</accession>
<evidence type="ECO:0000313" key="4">
    <source>
        <dbReference type="Proteomes" id="UP000401717"/>
    </source>
</evidence>